<keyword evidence="3" id="KW-1185">Reference proteome</keyword>
<proteinExistence type="predicted"/>
<feature type="transmembrane region" description="Helical" evidence="1">
    <location>
        <begin position="65"/>
        <end position="89"/>
    </location>
</feature>
<evidence type="ECO:0000313" key="3">
    <source>
        <dbReference type="Proteomes" id="UP000676246"/>
    </source>
</evidence>
<dbReference type="EMBL" id="JAGQDD010000041">
    <property type="protein sequence ID" value="MBQ0933666.1"/>
    <property type="molecule type" value="Genomic_DNA"/>
</dbReference>
<evidence type="ECO:0000256" key="1">
    <source>
        <dbReference type="SAM" id="Phobius"/>
    </source>
</evidence>
<sequence>MANQPQPTATESMLPVRRIAVALAFLLLQYLLWWHVVFALVLWPVDKELYRLYVGQFVFGRGLEMPGFIQLSALVLTVASSIALSYVWLRRVKRRPAEMLV</sequence>
<gene>
    <name evidence="2" type="ORF">KAK03_24630</name>
</gene>
<dbReference type="RefSeq" id="WP_210857331.1">
    <property type="nucleotide sequence ID" value="NZ_JAGQDD010000041.1"/>
</dbReference>
<keyword evidence="1" id="KW-1133">Transmembrane helix</keyword>
<name>A0A940YEJ1_9BURK</name>
<protein>
    <submittedName>
        <fullName evidence="2">Uncharacterized protein</fullName>
    </submittedName>
</protein>
<feature type="transmembrane region" description="Helical" evidence="1">
    <location>
        <begin position="21"/>
        <end position="45"/>
    </location>
</feature>
<keyword evidence="1" id="KW-0472">Membrane</keyword>
<keyword evidence="1" id="KW-0812">Transmembrane</keyword>
<evidence type="ECO:0000313" key="2">
    <source>
        <dbReference type="EMBL" id="MBQ0933666.1"/>
    </source>
</evidence>
<organism evidence="2 3">
    <name type="scientific">Ideonella alba</name>
    <dbReference type="NCBI Taxonomy" id="2824118"/>
    <lineage>
        <taxon>Bacteria</taxon>
        <taxon>Pseudomonadati</taxon>
        <taxon>Pseudomonadota</taxon>
        <taxon>Betaproteobacteria</taxon>
        <taxon>Burkholderiales</taxon>
        <taxon>Sphaerotilaceae</taxon>
        <taxon>Ideonella</taxon>
    </lineage>
</organism>
<dbReference type="Proteomes" id="UP000676246">
    <property type="component" value="Unassembled WGS sequence"/>
</dbReference>
<accession>A0A940YEJ1</accession>
<dbReference type="AlphaFoldDB" id="A0A940YEJ1"/>
<reference evidence="2 3" key="1">
    <citation type="submission" date="2021-04" db="EMBL/GenBank/DDBJ databases">
        <title>The genome sequence of Ideonella sp. 3Y2.</title>
        <authorList>
            <person name="Liu Y."/>
        </authorList>
    </citation>
    <scope>NUCLEOTIDE SEQUENCE [LARGE SCALE GENOMIC DNA]</scope>
    <source>
        <strain evidence="2 3">3Y2</strain>
    </source>
</reference>
<comment type="caution">
    <text evidence="2">The sequence shown here is derived from an EMBL/GenBank/DDBJ whole genome shotgun (WGS) entry which is preliminary data.</text>
</comment>